<organism evidence="1">
    <name type="scientific">Trichoplusia ni single nucleopolyhedrovirus</name>
    <dbReference type="NCBI Taxonomy" id="332054"/>
    <lineage>
        <taxon>Viruses</taxon>
        <taxon>Viruses incertae sedis</taxon>
        <taxon>Naldaviricetes</taxon>
        <taxon>Lefavirales</taxon>
        <taxon>Baculoviridae</taxon>
        <taxon>Alphabaculovirus</taxon>
        <taxon>Alphabaculovirus trini</taxon>
    </lineage>
</organism>
<protein>
    <submittedName>
        <fullName evidence="1">Uncharacterized protein</fullName>
    </submittedName>
</protein>
<evidence type="ECO:0000313" key="1">
    <source>
        <dbReference type="EMBL" id="QBI90364.1"/>
    </source>
</evidence>
<sequence length="65" mass="7825">MDGQNQPQNGDNRHKDNCLKLNKEKFGVDYEERDLQTKIYFNKMPTITDHKKLVKCRRKLNFDLI</sequence>
<reference evidence="1" key="1">
    <citation type="submission" date="2018-07" db="EMBL/GenBank/DDBJ databases">
        <title>A new Alphabaculovirus highly virulent isolated from Trichoplusia ni (TnSNPV).</title>
        <authorList>
            <person name="Bivian-Hernandez M.D.L.A."/>
            <person name="Del Rincon-Castro M.C."/>
            <person name="Ibarra J.E."/>
        </authorList>
    </citation>
    <scope>NUCLEOTIDE SEQUENCE</scope>
    <source>
        <strain evidence="1">LBIV-4</strain>
    </source>
</reference>
<dbReference type="EMBL" id="MH577296">
    <property type="protein sequence ID" value="QBI90364.1"/>
    <property type="molecule type" value="Genomic_DNA"/>
</dbReference>
<proteinExistence type="predicted"/>
<accession>A0A481VAD7</accession>
<name>A0A481VAD7_9ABAC</name>